<reference evidence="11" key="2">
    <citation type="submission" date="2021-08" db="EMBL/GenBank/DDBJ databases">
        <authorList>
            <person name="Gostincar C."/>
            <person name="Sun X."/>
            <person name="Song Z."/>
            <person name="Gunde-Cimerman N."/>
        </authorList>
    </citation>
    <scope>NUCLEOTIDE SEQUENCE</scope>
    <source>
        <strain evidence="11">EXF-9298</strain>
    </source>
</reference>
<comment type="caution">
    <text evidence="11">The sequence shown here is derived from an EMBL/GenBank/DDBJ whole genome shotgun (WGS) entry which is preliminary data.</text>
</comment>
<dbReference type="InterPro" id="IPR013785">
    <property type="entry name" value="Aldolase_TIM"/>
</dbReference>
<evidence type="ECO:0000256" key="5">
    <source>
        <dbReference type="ARBA" id="ARBA00023002"/>
    </source>
</evidence>
<proteinExistence type="inferred from homology"/>
<reference evidence="11" key="1">
    <citation type="journal article" date="2021" name="J Fungi (Basel)">
        <title>Virulence traits and population genomics of the black yeast Aureobasidium melanogenum.</title>
        <authorList>
            <person name="Cernosa A."/>
            <person name="Sun X."/>
            <person name="Gostincar C."/>
            <person name="Fang C."/>
            <person name="Gunde-Cimerman N."/>
            <person name="Song Z."/>
        </authorList>
    </citation>
    <scope>NUCLEOTIDE SEQUENCE</scope>
    <source>
        <strain evidence="11">EXF-9298</strain>
    </source>
</reference>
<feature type="domain" description="NADH:flavin oxidoreductase/NADH oxidase N-terminal" evidence="8">
    <location>
        <begin position="18"/>
        <end position="382"/>
    </location>
</feature>
<dbReference type="SUPFAM" id="SSF51395">
    <property type="entry name" value="FMN-linked oxidoreductases"/>
    <property type="match status" value="1"/>
</dbReference>
<dbReference type="InterPro" id="IPR045247">
    <property type="entry name" value="Oye-like"/>
</dbReference>
<evidence type="ECO:0000256" key="7">
    <source>
        <dbReference type="SAM" id="MobiDB-lite"/>
    </source>
</evidence>
<dbReference type="Pfam" id="PF01494">
    <property type="entry name" value="FAD_binding_3"/>
    <property type="match status" value="1"/>
</dbReference>
<dbReference type="GO" id="GO:0071949">
    <property type="term" value="F:FAD binding"/>
    <property type="evidence" value="ECO:0007669"/>
    <property type="project" value="InterPro"/>
</dbReference>
<dbReference type="PANTHER" id="PTHR22893">
    <property type="entry name" value="NADH OXIDOREDUCTASE-RELATED"/>
    <property type="match status" value="1"/>
</dbReference>
<keyword evidence="3" id="KW-0285">Flavoprotein</keyword>
<evidence type="ECO:0000256" key="4">
    <source>
        <dbReference type="ARBA" id="ARBA00022827"/>
    </source>
</evidence>
<gene>
    <name evidence="11" type="ORF">KCU98_g3590</name>
</gene>
<dbReference type="GO" id="GO:0003959">
    <property type="term" value="F:NADPH dehydrogenase activity"/>
    <property type="evidence" value="ECO:0007669"/>
    <property type="project" value="TreeGrafter"/>
</dbReference>
<dbReference type="SUPFAM" id="SSF54373">
    <property type="entry name" value="FAD-linked reductases, C-terminal domain"/>
    <property type="match status" value="1"/>
</dbReference>
<dbReference type="GO" id="GO:0010181">
    <property type="term" value="F:FMN binding"/>
    <property type="evidence" value="ECO:0007669"/>
    <property type="project" value="InterPro"/>
</dbReference>
<dbReference type="FunFam" id="3.50.50.60:FF:000115">
    <property type="entry name" value="Salicylate hydroxylase, putative"/>
    <property type="match status" value="1"/>
</dbReference>
<comment type="similarity">
    <text evidence="2">Belongs to the NADH:flavin oxidoreductase/NADH oxidase family.</text>
</comment>
<keyword evidence="12" id="KW-1185">Reference proteome</keyword>
<organism evidence="11 12">
    <name type="scientific">Aureobasidium melanogenum</name>
    <name type="common">Aureobasidium pullulans var. melanogenum</name>
    <dbReference type="NCBI Taxonomy" id="46634"/>
    <lineage>
        <taxon>Eukaryota</taxon>
        <taxon>Fungi</taxon>
        <taxon>Dikarya</taxon>
        <taxon>Ascomycota</taxon>
        <taxon>Pezizomycotina</taxon>
        <taxon>Dothideomycetes</taxon>
        <taxon>Dothideomycetidae</taxon>
        <taxon>Dothideales</taxon>
        <taxon>Saccotheciaceae</taxon>
        <taxon>Aureobasidium</taxon>
    </lineage>
</organism>
<keyword evidence="6" id="KW-0539">Nucleus</keyword>
<comment type="cofactor">
    <cofactor evidence="1">
        <name>FMN</name>
        <dbReference type="ChEBI" id="CHEBI:58210"/>
    </cofactor>
</comment>
<dbReference type="GO" id="GO:0006351">
    <property type="term" value="P:DNA-templated transcription"/>
    <property type="evidence" value="ECO:0007669"/>
    <property type="project" value="InterPro"/>
</dbReference>
<dbReference type="SUPFAM" id="SSF51905">
    <property type="entry name" value="FAD/NAD(P)-binding domain"/>
    <property type="match status" value="1"/>
</dbReference>
<dbReference type="GO" id="GO:0008270">
    <property type="term" value="F:zinc ion binding"/>
    <property type="evidence" value="ECO:0007669"/>
    <property type="project" value="InterPro"/>
</dbReference>
<keyword evidence="4" id="KW-0274">FAD</keyword>
<name>A0A9P8JZI4_AURME</name>
<feature type="compositionally biased region" description="Low complexity" evidence="7">
    <location>
        <begin position="597"/>
        <end position="622"/>
    </location>
</feature>
<dbReference type="CDD" id="cd02933">
    <property type="entry name" value="OYE_like_FMN"/>
    <property type="match status" value="1"/>
</dbReference>
<protein>
    <submittedName>
        <fullName evidence="11">FMN-linked oxidoreductase</fullName>
    </submittedName>
</protein>
<dbReference type="PANTHER" id="PTHR22893:SF129">
    <property type="entry name" value="FLAVIN OXIDOREDUCTASE HXNT"/>
    <property type="match status" value="1"/>
</dbReference>
<dbReference type="InterPro" id="IPR036188">
    <property type="entry name" value="FAD/NAD-bd_sf"/>
</dbReference>
<evidence type="ECO:0000259" key="8">
    <source>
        <dbReference type="Pfam" id="PF00724"/>
    </source>
</evidence>
<dbReference type="FunFam" id="3.20.20.70:FF:000059">
    <property type="entry name" value="N-ethylmaleimide reductase, FMN-linked"/>
    <property type="match status" value="1"/>
</dbReference>
<dbReference type="PRINTS" id="PR00420">
    <property type="entry name" value="RNGMNOXGNASE"/>
</dbReference>
<dbReference type="Pfam" id="PF00724">
    <property type="entry name" value="Oxidored_FMN"/>
    <property type="match status" value="1"/>
</dbReference>
<sequence length="1651" mass="182576">MPSAISPPAFAPLKDTALFKSWKLGNITLEHKLVQAPLTRMRCVKNGEGINIPSDLMVEYYGQRASKGGLQLTEATDISRYASGYPGVPGVFSDEQLAAWKRVTDAVHAKGGYIFCQLWHTGRASPAGLLNGRTPFSASDIPISGKALDGTEFSATPPKPMTEEEIAEVVTDFSKAAVNAIGAGFDGVEIHGANGYLLDQFLHDNVNVRTDAYGGSIENRCRFPLQVVKSVCEAVGSHRVGIRLSPYNYFQDTKDSDPNSHWAYLCEQLAALPQDHRPVYVHSVEPRFDEVLDEKAKMDALSAYGSGKGVEAEATRKIGHSLVLFQKILSKADIKFFAAGAYTRDNAVPKLEAGDVDAIVMGRWFIANPDLPRRLAEGLPLNQYDRGTFYGASPPEKGYTDYPFFPGGAEVAAKKPQLDESNELDNGGVNDAAPLLSPPLSSGTADNQGPDALNRNCLAKSPPLIQGQPDLIELNTAMLAQNELLTEGPNFAVDDNLFEDAFNPDTASSFNMPYTTMSNYNWLFDLDTQLNHDFTLENMNCDALPPMQIETSSNDFMHFEMLDLPLGTKTAEPHAPVALMIDPLQHQPSIPSQTTPTHVSSATGSSHTSSTPSTKATSVSSTERYRTANSTPLRRPPPPKGLEKPMSLLNANTKLPKIDALARSHILQLVESVRPVTPTGDYVTTDHIFLALPALQTYSDLFFTRFNATYPLIHLPSFEPAKVDTLLLLSVLLLGATYCEKDAHQIAVCIHDVLRPQIFAHASFSAVPELWMLQTILLVECFGKSRAGQKQHDMSHLFHGLLINLIRRSDCQTAKPETSLEINGDLEDEWKAWADAEQKKRLALLCFMWDTQHAVLFCQSLCMSSFELRCTLPCDQSLWEAESAESWQKLRKTQTPPILYLTALKRHIGTQAPMVTHKLNALSQVLILHGLMSIAWDMNRRDQTSLGVVGNDVLDGWKHRIASTYDSWKADFDTYVMSVTQTLSQSSASMTPAEQQEARRGFAMFSTANSALYHAAYVVLFSDFLDIQIYAGARHLLGRPVRREDYTRSQRVVKRWANEQTQYAAKAAWHAGHIIKDAVMNLEDFDAGGLFIHPWCLYLATVTVWSYHHARPGGKQSRGSEDDEDEMIWDAQADMNALIGGMTSGTAEQLASSLSSSRKASTAGLTAVISKQLSKVRWAVVRDGMLVLKGLVPWRLINDIIIVGAGLGGLGAAISLLLAGHKVHVLESASKIAEVGAGIQVLPNSSRILIQWGLEERLLRHATFPDECMMLGWKGERLSSMDFEDATKEYGAPFWDFHRADLHKALLDRAVELGASFSINARVVYVRYEEDAKDTATIILKSGERLTADLVVGADGIFSTCRELLLGTPSPPTPTGDLAYRVLLDTKAMKEDPELVPLLEKPHKVRYWMGPGAHAVNYVLRDGELFNMVLLVPDDMPADATTLDGNVEEMIELYKDWDPRIPKLLALCQSVQKWKLCFRAGLESSWSNEDATFVLLGDCVHATLPYLASGAGMSLEDGATLGFCLSKIKNKSYQEKKKALSVYEDCRRVRTESIVARGNLQQELYHFDDGPEQQARDARFQVFEGFETEIRLTGNRNADLPAGWRLGDDPLAWRRYGVGGWLMSFDCQRDVERRWPAEVETVSAPDLRAQL</sequence>
<dbReference type="EMBL" id="JAHFXS010000253">
    <property type="protein sequence ID" value="KAG9987082.1"/>
    <property type="molecule type" value="Genomic_DNA"/>
</dbReference>
<evidence type="ECO:0000256" key="2">
    <source>
        <dbReference type="ARBA" id="ARBA00005979"/>
    </source>
</evidence>
<feature type="region of interest" description="Disordered" evidence="7">
    <location>
        <begin position="420"/>
        <end position="460"/>
    </location>
</feature>
<evidence type="ECO:0000313" key="11">
    <source>
        <dbReference type="EMBL" id="KAG9987082.1"/>
    </source>
</evidence>
<dbReference type="GO" id="GO:0005829">
    <property type="term" value="C:cytosol"/>
    <property type="evidence" value="ECO:0007669"/>
    <property type="project" value="UniProtKB-ARBA"/>
</dbReference>
<dbReference type="GO" id="GO:0003677">
    <property type="term" value="F:DNA binding"/>
    <property type="evidence" value="ECO:0007669"/>
    <property type="project" value="InterPro"/>
</dbReference>
<evidence type="ECO:0000313" key="12">
    <source>
        <dbReference type="Proteomes" id="UP000729357"/>
    </source>
</evidence>
<keyword evidence="5" id="KW-0560">Oxidoreductase</keyword>
<dbReference type="Proteomes" id="UP000729357">
    <property type="component" value="Unassembled WGS sequence"/>
</dbReference>
<evidence type="ECO:0000259" key="9">
    <source>
        <dbReference type="Pfam" id="PF01494"/>
    </source>
</evidence>
<feature type="non-terminal residue" evidence="11">
    <location>
        <position position="1"/>
    </location>
</feature>
<dbReference type="InterPro" id="IPR007219">
    <property type="entry name" value="XnlR_reg_dom"/>
</dbReference>
<feature type="domain" description="FAD-binding" evidence="9">
    <location>
        <begin position="1199"/>
        <end position="1556"/>
    </location>
</feature>
<dbReference type="InterPro" id="IPR001155">
    <property type="entry name" value="OxRdtase_FMN_N"/>
</dbReference>
<accession>A0A9P8JZI4</accession>
<evidence type="ECO:0000256" key="1">
    <source>
        <dbReference type="ARBA" id="ARBA00001917"/>
    </source>
</evidence>
<evidence type="ECO:0000256" key="3">
    <source>
        <dbReference type="ARBA" id="ARBA00022630"/>
    </source>
</evidence>
<dbReference type="Pfam" id="PF04082">
    <property type="entry name" value="Fungal_trans"/>
    <property type="match status" value="1"/>
</dbReference>
<dbReference type="Gene3D" id="3.50.50.60">
    <property type="entry name" value="FAD/NAD(P)-binding domain"/>
    <property type="match status" value="1"/>
</dbReference>
<dbReference type="GO" id="GO:0016628">
    <property type="term" value="F:oxidoreductase activity, acting on the CH-CH group of donors, NAD or NADP as acceptor"/>
    <property type="evidence" value="ECO:0007669"/>
    <property type="project" value="UniProtKB-ARBA"/>
</dbReference>
<dbReference type="InterPro" id="IPR002938">
    <property type="entry name" value="FAD-bd"/>
</dbReference>
<evidence type="ECO:0000259" key="10">
    <source>
        <dbReference type="Pfam" id="PF04082"/>
    </source>
</evidence>
<dbReference type="CDD" id="cd12148">
    <property type="entry name" value="fungal_TF_MHR"/>
    <property type="match status" value="1"/>
</dbReference>
<feature type="compositionally biased region" description="Polar residues" evidence="7">
    <location>
        <begin position="586"/>
        <end position="596"/>
    </location>
</feature>
<dbReference type="Gene3D" id="3.20.20.70">
    <property type="entry name" value="Aldolase class I"/>
    <property type="match status" value="1"/>
</dbReference>
<feature type="domain" description="Xylanolytic transcriptional activator regulatory" evidence="10">
    <location>
        <begin position="700"/>
        <end position="969"/>
    </location>
</feature>
<evidence type="ECO:0000256" key="6">
    <source>
        <dbReference type="ARBA" id="ARBA00023242"/>
    </source>
</evidence>
<feature type="region of interest" description="Disordered" evidence="7">
    <location>
        <begin position="586"/>
        <end position="646"/>
    </location>
</feature>